<evidence type="ECO:0000313" key="1">
    <source>
        <dbReference type="EMBL" id="KAH9483117.1"/>
    </source>
</evidence>
<gene>
    <name evidence="1" type="ORF">JR316_0005218</name>
</gene>
<organism evidence="1 2">
    <name type="scientific">Psilocybe cubensis</name>
    <name type="common">Psychedelic mushroom</name>
    <name type="synonym">Stropharia cubensis</name>
    <dbReference type="NCBI Taxonomy" id="181762"/>
    <lineage>
        <taxon>Eukaryota</taxon>
        <taxon>Fungi</taxon>
        <taxon>Dikarya</taxon>
        <taxon>Basidiomycota</taxon>
        <taxon>Agaricomycotina</taxon>
        <taxon>Agaricomycetes</taxon>
        <taxon>Agaricomycetidae</taxon>
        <taxon>Agaricales</taxon>
        <taxon>Agaricineae</taxon>
        <taxon>Strophariaceae</taxon>
        <taxon>Psilocybe</taxon>
    </lineage>
</organism>
<comment type="caution">
    <text evidence="1">The sequence shown here is derived from an EMBL/GenBank/DDBJ whole genome shotgun (WGS) entry which is preliminary data.</text>
</comment>
<proteinExistence type="predicted"/>
<name>A0ACB8H652_PSICU</name>
<reference evidence="1" key="1">
    <citation type="submission" date="2021-10" db="EMBL/GenBank/DDBJ databases">
        <title>Psilocybe cubensis genome.</title>
        <authorList>
            <person name="Mckernan K.J."/>
            <person name="Crawford S."/>
            <person name="Trippe A."/>
            <person name="Kane L.T."/>
            <person name="Mclaughlin S."/>
        </authorList>
    </citation>
    <scope>NUCLEOTIDE SEQUENCE</scope>
    <source>
        <strain evidence="1">MGC-MH-2018</strain>
    </source>
</reference>
<dbReference type="EMBL" id="JAFIQS020000004">
    <property type="protein sequence ID" value="KAH9483117.1"/>
    <property type="molecule type" value="Genomic_DNA"/>
</dbReference>
<sequence length="225" mass="24382">MSQGITQTFGLVRTVAYAVATLFALLELALGAAIINWTETKLVLGGYFSFAALAIATGILTFLTLPVMLFFSRTRKGAIVNLVIIEAIWTFVLWVLWVAVGGSAAGTNFIAACDNNFVVDFYADIGLKTVCGEMKALTAFGFLTWFILLAFNIFLFFLVIRQHMRGNSNVWTGYIAETDFDHEGAGAGSGVVEQKISPTFSPQYPPQSPPAGTPQTQTTSPYPQV</sequence>
<keyword evidence="2" id="KW-1185">Reference proteome</keyword>
<protein>
    <submittedName>
        <fullName evidence="1">Uncharacterized protein</fullName>
    </submittedName>
</protein>
<evidence type="ECO:0000313" key="2">
    <source>
        <dbReference type="Proteomes" id="UP000664032"/>
    </source>
</evidence>
<accession>A0ACB8H652</accession>
<dbReference type="Proteomes" id="UP000664032">
    <property type="component" value="Unassembled WGS sequence"/>
</dbReference>